<gene>
    <name evidence="5" type="ORF">LPJ61_006453</name>
</gene>
<dbReference type="EMBL" id="JANBOI010003175">
    <property type="protein sequence ID" value="KAJ1718833.1"/>
    <property type="molecule type" value="Genomic_DNA"/>
</dbReference>
<dbReference type="PANTHER" id="PTHR24171:SF9">
    <property type="entry name" value="ANKYRIN REPEAT DOMAIN-CONTAINING PROTEIN 39"/>
    <property type="match status" value="1"/>
</dbReference>
<evidence type="ECO:0000256" key="3">
    <source>
        <dbReference type="PROSITE-ProRule" id="PRU00023"/>
    </source>
</evidence>
<feature type="region of interest" description="Disordered" evidence="4">
    <location>
        <begin position="1"/>
        <end position="29"/>
    </location>
</feature>
<dbReference type="Proteomes" id="UP001143981">
    <property type="component" value="Unassembled WGS sequence"/>
</dbReference>
<keyword evidence="1" id="KW-0677">Repeat</keyword>
<dbReference type="Gene3D" id="1.25.40.20">
    <property type="entry name" value="Ankyrin repeat-containing domain"/>
    <property type="match status" value="1"/>
</dbReference>
<feature type="compositionally biased region" description="Pro residues" evidence="4">
    <location>
        <begin position="10"/>
        <end position="19"/>
    </location>
</feature>
<dbReference type="SUPFAM" id="SSF48403">
    <property type="entry name" value="Ankyrin repeat"/>
    <property type="match status" value="1"/>
</dbReference>
<keyword evidence="6" id="KW-1185">Reference proteome</keyword>
<feature type="region of interest" description="Disordered" evidence="4">
    <location>
        <begin position="359"/>
        <end position="383"/>
    </location>
</feature>
<evidence type="ECO:0000256" key="4">
    <source>
        <dbReference type="SAM" id="MobiDB-lite"/>
    </source>
</evidence>
<dbReference type="Pfam" id="PF12796">
    <property type="entry name" value="Ank_2"/>
    <property type="match status" value="1"/>
</dbReference>
<evidence type="ECO:0008006" key="7">
    <source>
        <dbReference type="Google" id="ProtNLM"/>
    </source>
</evidence>
<accession>A0A9W7XUA9</accession>
<feature type="region of interest" description="Disordered" evidence="4">
    <location>
        <begin position="201"/>
        <end position="220"/>
    </location>
</feature>
<organism evidence="5 6">
    <name type="scientific">Coemansia biformis</name>
    <dbReference type="NCBI Taxonomy" id="1286918"/>
    <lineage>
        <taxon>Eukaryota</taxon>
        <taxon>Fungi</taxon>
        <taxon>Fungi incertae sedis</taxon>
        <taxon>Zoopagomycota</taxon>
        <taxon>Kickxellomycotina</taxon>
        <taxon>Kickxellomycetes</taxon>
        <taxon>Kickxellales</taxon>
        <taxon>Kickxellaceae</taxon>
        <taxon>Coemansia</taxon>
    </lineage>
</organism>
<evidence type="ECO:0000256" key="2">
    <source>
        <dbReference type="ARBA" id="ARBA00023043"/>
    </source>
</evidence>
<comment type="caution">
    <text evidence="5">The sequence shown here is derived from an EMBL/GenBank/DDBJ whole genome shotgun (WGS) entry which is preliminary data.</text>
</comment>
<sequence length="383" mass="41513">MDLDEESLPGSPPPPPPPSQNSAENNEGDEWPTLAAAHSLTGIELTNSASTTMPVISTAYSPVGMVLHELARLPTGVEPLLRDRRGIFHYHRPATRLALARPHSHALHQVIRRITLGNAAQPAPIGHDDSAMHAQRRRRPPPVGRWLTMGSSQPAARTASVQVVGSNATVDECEWVSDHSESEPGRDFSSTLLRIRARAEARRRRGVSKPLKRGPAARTTQQSLAVAYGRYQTDEQAIMRTVTEMGQGDADTILQMIRGGISVDVTDSARRTPLHVASSCGNADGMRLLLHMGATPNVKDRIGNTPLTLAATGARADIVIALLEAGADPRMGNGLLSAVSMVRARLRLLRARIRQERQAEKELGVEDAQKARERRVRSAAVAR</sequence>
<feature type="repeat" description="ANK" evidence="3">
    <location>
        <begin position="269"/>
        <end position="301"/>
    </location>
</feature>
<protein>
    <recommendedName>
        <fullName evidence="7">Ankyrin</fullName>
    </recommendedName>
</protein>
<dbReference type="OrthoDB" id="341259at2759"/>
<proteinExistence type="predicted"/>
<dbReference type="SMART" id="SM00248">
    <property type="entry name" value="ANK"/>
    <property type="match status" value="2"/>
</dbReference>
<feature type="repeat" description="ANK" evidence="3">
    <location>
        <begin position="302"/>
        <end position="334"/>
    </location>
</feature>
<evidence type="ECO:0000313" key="6">
    <source>
        <dbReference type="Proteomes" id="UP001143981"/>
    </source>
</evidence>
<evidence type="ECO:0000256" key="1">
    <source>
        <dbReference type="ARBA" id="ARBA00022737"/>
    </source>
</evidence>
<dbReference type="PROSITE" id="PS50297">
    <property type="entry name" value="ANK_REP_REGION"/>
    <property type="match status" value="2"/>
</dbReference>
<feature type="compositionally biased region" description="Basic residues" evidence="4">
    <location>
        <begin position="201"/>
        <end position="212"/>
    </location>
</feature>
<dbReference type="InterPro" id="IPR036770">
    <property type="entry name" value="Ankyrin_rpt-contain_sf"/>
</dbReference>
<reference evidence="5" key="1">
    <citation type="submission" date="2022-07" db="EMBL/GenBank/DDBJ databases">
        <title>Phylogenomic reconstructions and comparative analyses of Kickxellomycotina fungi.</title>
        <authorList>
            <person name="Reynolds N.K."/>
            <person name="Stajich J.E."/>
            <person name="Barry K."/>
            <person name="Grigoriev I.V."/>
            <person name="Crous P."/>
            <person name="Smith M.E."/>
        </authorList>
    </citation>
    <scope>NUCLEOTIDE SEQUENCE</scope>
    <source>
        <strain evidence="5">BCRC 34381</strain>
    </source>
</reference>
<feature type="compositionally biased region" description="Basic and acidic residues" evidence="4">
    <location>
        <begin position="359"/>
        <end position="371"/>
    </location>
</feature>
<dbReference type="InterPro" id="IPR002110">
    <property type="entry name" value="Ankyrin_rpt"/>
</dbReference>
<dbReference type="AlphaFoldDB" id="A0A9W7XUA9"/>
<evidence type="ECO:0000313" key="5">
    <source>
        <dbReference type="EMBL" id="KAJ1718833.1"/>
    </source>
</evidence>
<name>A0A9W7XUA9_9FUNG</name>
<dbReference type="PROSITE" id="PS50088">
    <property type="entry name" value="ANK_REPEAT"/>
    <property type="match status" value="2"/>
</dbReference>
<feature type="non-terminal residue" evidence="5">
    <location>
        <position position="383"/>
    </location>
</feature>
<dbReference type="PANTHER" id="PTHR24171">
    <property type="entry name" value="ANKYRIN REPEAT DOMAIN-CONTAINING PROTEIN 39-RELATED"/>
    <property type="match status" value="1"/>
</dbReference>
<keyword evidence="2 3" id="KW-0040">ANK repeat</keyword>